<dbReference type="GO" id="GO:0015833">
    <property type="term" value="P:peptide transport"/>
    <property type="evidence" value="ECO:0007669"/>
    <property type="project" value="InterPro"/>
</dbReference>
<evidence type="ECO:0000259" key="4">
    <source>
        <dbReference type="PROSITE" id="PS50893"/>
    </source>
</evidence>
<comment type="caution">
    <text evidence="5">The sequence shown here is derived from an EMBL/GenBank/DDBJ whole genome shotgun (WGS) entry which is preliminary data.</text>
</comment>
<dbReference type="EMBL" id="DSEU01000074">
    <property type="protein sequence ID" value="HEM68042.1"/>
    <property type="molecule type" value="Genomic_DNA"/>
</dbReference>
<proteinExistence type="predicted"/>
<keyword evidence="1" id="KW-0813">Transport</keyword>
<dbReference type="GO" id="GO:0005524">
    <property type="term" value="F:ATP binding"/>
    <property type="evidence" value="ECO:0007669"/>
    <property type="project" value="UniProtKB-KW"/>
</dbReference>
<dbReference type="Gene3D" id="3.40.50.300">
    <property type="entry name" value="P-loop containing nucleotide triphosphate hydrolases"/>
    <property type="match status" value="1"/>
</dbReference>
<accession>A0A7J2U752</accession>
<dbReference type="Pfam" id="PF00005">
    <property type="entry name" value="ABC_tran"/>
    <property type="match status" value="1"/>
</dbReference>
<name>A0A7J2U752_9CREN</name>
<evidence type="ECO:0000256" key="1">
    <source>
        <dbReference type="ARBA" id="ARBA00022448"/>
    </source>
</evidence>
<dbReference type="AlphaFoldDB" id="A0A7J2U752"/>
<evidence type="ECO:0000256" key="2">
    <source>
        <dbReference type="ARBA" id="ARBA00022741"/>
    </source>
</evidence>
<keyword evidence="2" id="KW-0547">Nucleotide-binding</keyword>
<organism evidence="5">
    <name type="scientific">Ignisphaera aggregans</name>
    <dbReference type="NCBI Taxonomy" id="334771"/>
    <lineage>
        <taxon>Archaea</taxon>
        <taxon>Thermoproteota</taxon>
        <taxon>Thermoprotei</taxon>
        <taxon>Desulfurococcales</taxon>
        <taxon>Desulfurococcaceae</taxon>
        <taxon>Ignisphaera</taxon>
    </lineage>
</organism>
<dbReference type="NCBIfam" id="TIGR01727">
    <property type="entry name" value="oligo_HPY"/>
    <property type="match status" value="1"/>
</dbReference>
<sequence length="337" mass="37910">MPEKHLEKDAILKVVNVDGGYVIRYGGRPVKFIHAVDNVSLELYPNRIVGIAGESGCGKSTLAKIIYGAIEPPLEVKQGSVLLKVSEEYEDLLKADRAYVAKEIWWKVISYIPQNSMNVLNPMKKIRDSFIETFKFHGMAVDKKEVTKYISEVFSTFGVPVDAINAYPHQLSGGMRQRIVISLSLLFDPKIVLADEPTTAVDVVTQLGILTSLKEWQREKKSSMIIVSHDMGVHAYMDDEVIIMYAGNIVERGEAEDVFNDPLHPYTKILISSLIKKGEKTIKKGIAGSPPDLSNPPPGCRFHPRCPFAMDICRREKPPFIEVEKSRFVTCWLYAKR</sequence>
<protein>
    <submittedName>
        <fullName evidence="5">ABC transporter ATP-binding protein</fullName>
    </submittedName>
</protein>
<dbReference type="SMART" id="SM00382">
    <property type="entry name" value="AAA"/>
    <property type="match status" value="1"/>
</dbReference>
<gene>
    <name evidence="5" type="ORF">ENO26_10875</name>
</gene>
<feature type="domain" description="ABC transporter" evidence="4">
    <location>
        <begin position="12"/>
        <end position="271"/>
    </location>
</feature>
<dbReference type="InterPro" id="IPR003439">
    <property type="entry name" value="ABC_transporter-like_ATP-bd"/>
</dbReference>
<dbReference type="CDD" id="cd03257">
    <property type="entry name" value="ABC_NikE_OppD_transporters"/>
    <property type="match status" value="1"/>
</dbReference>
<dbReference type="InterPro" id="IPR027417">
    <property type="entry name" value="P-loop_NTPase"/>
</dbReference>
<reference evidence="5" key="1">
    <citation type="journal article" date="2020" name="mSystems">
        <title>Genome- and Community-Level Interaction Insights into Carbon Utilization and Element Cycling Functions of Hydrothermarchaeota in Hydrothermal Sediment.</title>
        <authorList>
            <person name="Zhou Z."/>
            <person name="Liu Y."/>
            <person name="Xu W."/>
            <person name="Pan J."/>
            <person name="Luo Z.H."/>
            <person name="Li M."/>
        </authorList>
    </citation>
    <scope>NUCLEOTIDE SEQUENCE [LARGE SCALE GENOMIC DNA]</scope>
    <source>
        <strain evidence="5">SpSt-125</strain>
    </source>
</reference>
<dbReference type="InterPro" id="IPR017871">
    <property type="entry name" value="ABC_transporter-like_CS"/>
</dbReference>
<dbReference type="PROSITE" id="PS50893">
    <property type="entry name" value="ABC_TRANSPORTER_2"/>
    <property type="match status" value="1"/>
</dbReference>
<evidence type="ECO:0000256" key="3">
    <source>
        <dbReference type="ARBA" id="ARBA00022840"/>
    </source>
</evidence>
<dbReference type="InterPro" id="IPR013563">
    <property type="entry name" value="Oligopep_ABC_C"/>
</dbReference>
<keyword evidence="3 5" id="KW-0067">ATP-binding</keyword>
<dbReference type="SUPFAM" id="SSF52540">
    <property type="entry name" value="P-loop containing nucleoside triphosphate hydrolases"/>
    <property type="match status" value="1"/>
</dbReference>
<dbReference type="PANTHER" id="PTHR43067:SF3">
    <property type="entry name" value="MALTOSE ABC TRANSPORTER, ATP-BINDING PROTEIN"/>
    <property type="match status" value="1"/>
</dbReference>
<dbReference type="InterPro" id="IPR003593">
    <property type="entry name" value="AAA+_ATPase"/>
</dbReference>
<dbReference type="PROSITE" id="PS00211">
    <property type="entry name" value="ABC_TRANSPORTER_1"/>
    <property type="match status" value="1"/>
</dbReference>
<evidence type="ECO:0000313" key="5">
    <source>
        <dbReference type="EMBL" id="HEM68042.1"/>
    </source>
</evidence>
<dbReference type="GO" id="GO:0016887">
    <property type="term" value="F:ATP hydrolysis activity"/>
    <property type="evidence" value="ECO:0007669"/>
    <property type="project" value="InterPro"/>
</dbReference>
<dbReference type="Pfam" id="PF08352">
    <property type="entry name" value="oligo_HPY"/>
    <property type="match status" value="1"/>
</dbReference>
<dbReference type="PANTHER" id="PTHR43067">
    <property type="entry name" value="OLIGOPEPTIDE/DIPEPTIDE ABC TRANSPORTER, ATPASE SUBUNIT"/>
    <property type="match status" value="1"/>
</dbReference>